<protein>
    <submittedName>
        <fullName evidence="1">Protein translocase subunit SecD</fullName>
    </submittedName>
</protein>
<keyword evidence="2" id="KW-1185">Reference proteome</keyword>
<accession>A0ACC5R249</accession>
<organism evidence="1 2">
    <name type="scientific">Taklimakanibacter albus</name>
    <dbReference type="NCBI Taxonomy" id="2800327"/>
    <lineage>
        <taxon>Bacteria</taxon>
        <taxon>Pseudomonadati</taxon>
        <taxon>Pseudomonadota</taxon>
        <taxon>Alphaproteobacteria</taxon>
        <taxon>Hyphomicrobiales</taxon>
        <taxon>Aestuariivirgaceae</taxon>
        <taxon>Taklimakanibacter</taxon>
    </lineage>
</organism>
<evidence type="ECO:0000313" key="1">
    <source>
        <dbReference type="EMBL" id="MBK1866688.1"/>
    </source>
</evidence>
<evidence type="ECO:0000313" key="2">
    <source>
        <dbReference type="Proteomes" id="UP000616151"/>
    </source>
</evidence>
<dbReference type="EMBL" id="JAENHL010000006">
    <property type="protein sequence ID" value="MBK1866688.1"/>
    <property type="molecule type" value="Genomic_DNA"/>
</dbReference>
<name>A0ACC5R249_9HYPH</name>
<reference evidence="1" key="1">
    <citation type="submission" date="2021-01" db="EMBL/GenBank/DDBJ databases">
        <authorList>
            <person name="Sun Q."/>
        </authorList>
    </citation>
    <scope>NUCLEOTIDE SEQUENCE</scope>
    <source>
        <strain evidence="1">YIM B02566</strain>
    </source>
</reference>
<comment type="caution">
    <text evidence="1">The sequence shown here is derived from an EMBL/GenBank/DDBJ whole genome shotgun (WGS) entry which is preliminary data.</text>
</comment>
<sequence>MLYFSRWKVLAILASIVVGIAFALPNVLTKDMQDKLREYTILRPLTLGLDLQGGSNVLMEVDRKELINTLIVQQMGDVRAVLREARIGYKLNRTPTGVAVQITDAADTDKANQVLRNLTQPLDTGLFGTGVASHIFSLQRTGQQFVFSFNDAGLEARVSQAVDQSLAIIDKRVNGTGIAEVSIQRQGKDRIAVQLPGVGDPDQVVKMIGQTAKLTFQLVCESQPAAATDNPPPDCAAYPMKAENAQAQTQPVIMWVQTSSAATVDGADLNNASSGFDSRTNEPIVSFKFNQKGALRFGKLTADNVGKPFAIILDQQIISAPRINEPILGGTGQISGNFTVEEANSLAIVLRSGALPARLIAVEQRTVGPSLGSDSIRAGAIASVIALIAVMCFMLIAYGLFGIFANVALIVNLILLIGIMSVAGFTLTLPGIAGIVLTMGIAVDSNVLVYERIREEWRHGRSAFNAIETGFRAALATVLDSNITSFIAAVVLFGVGSGPVRGFAIAHAIGIITTVFTAFTVTRLIVFWWVRTAKPKEVPL</sequence>
<proteinExistence type="predicted"/>
<dbReference type="Proteomes" id="UP000616151">
    <property type="component" value="Unassembled WGS sequence"/>
</dbReference>
<gene>
    <name evidence="1" type="primary">secD</name>
    <name evidence="1" type="ORF">JHL16_10010</name>
</gene>